<keyword evidence="2" id="KW-0808">Transferase</keyword>
<dbReference type="PANTHER" id="PTHR24045:SF0">
    <property type="entry name" value="N-ACETYLGLUCOSAMINE-1-PHOSPHOTRANSFERASE SUBUNITS ALPHA_BETA"/>
    <property type="match status" value="1"/>
</dbReference>
<dbReference type="InterPro" id="IPR021520">
    <property type="entry name" value="Stealth_CR2"/>
</dbReference>
<dbReference type="InterPro" id="IPR031358">
    <property type="entry name" value="Stealth_CR1"/>
</dbReference>
<evidence type="ECO:0000259" key="5">
    <source>
        <dbReference type="Pfam" id="PF17101"/>
    </source>
</evidence>
<accession>A0ABV8RIG3</accession>
<comment type="caution">
    <text evidence="6">The sequence shown here is derived from an EMBL/GenBank/DDBJ whole genome shotgun (WGS) entry which is preliminary data.</text>
</comment>
<evidence type="ECO:0000313" key="7">
    <source>
        <dbReference type="Proteomes" id="UP001595887"/>
    </source>
</evidence>
<evidence type="ECO:0000256" key="2">
    <source>
        <dbReference type="ARBA" id="ARBA00022679"/>
    </source>
</evidence>
<keyword evidence="3" id="KW-0270">Exopolysaccharide synthesis</keyword>
<evidence type="ECO:0000313" key="6">
    <source>
        <dbReference type="EMBL" id="MFC4292670.1"/>
    </source>
</evidence>
<dbReference type="Pfam" id="PF17101">
    <property type="entry name" value="Stealth_CR1"/>
    <property type="match status" value="1"/>
</dbReference>
<dbReference type="Proteomes" id="UP001595887">
    <property type="component" value="Unassembled WGS sequence"/>
</dbReference>
<proteinExistence type="inferred from homology"/>
<dbReference type="RefSeq" id="WP_381423549.1">
    <property type="nucleotide sequence ID" value="NZ_JBHSDH010000013.1"/>
</dbReference>
<feature type="domain" description="Stealth protein CR1 conserved region 1" evidence="5">
    <location>
        <begin position="2"/>
        <end position="23"/>
    </location>
</feature>
<dbReference type="Pfam" id="PF11380">
    <property type="entry name" value="Stealth_CR2"/>
    <property type="match status" value="1"/>
</dbReference>
<protein>
    <submittedName>
        <fullName evidence="6">Stealth family protein</fullName>
    </submittedName>
</protein>
<feature type="domain" description="Stealth protein CR2 conserved region 2" evidence="4">
    <location>
        <begin position="46"/>
        <end position="148"/>
    </location>
</feature>
<comment type="similarity">
    <text evidence="1">Belongs to the stealth family.</text>
</comment>
<dbReference type="PANTHER" id="PTHR24045">
    <property type="match status" value="1"/>
</dbReference>
<evidence type="ECO:0000256" key="3">
    <source>
        <dbReference type="ARBA" id="ARBA00023169"/>
    </source>
</evidence>
<evidence type="ECO:0000259" key="4">
    <source>
        <dbReference type="Pfam" id="PF11380"/>
    </source>
</evidence>
<organism evidence="6 7">
    <name type="scientific">Sphingorhabdus arenilitoris</name>
    <dbReference type="NCBI Taxonomy" id="1490041"/>
    <lineage>
        <taxon>Bacteria</taxon>
        <taxon>Pseudomonadati</taxon>
        <taxon>Pseudomonadota</taxon>
        <taxon>Alphaproteobacteria</taxon>
        <taxon>Sphingomonadales</taxon>
        <taxon>Sphingomonadaceae</taxon>
        <taxon>Sphingorhabdus</taxon>
    </lineage>
</organism>
<dbReference type="EMBL" id="JBHSDH010000013">
    <property type="protein sequence ID" value="MFC4292670.1"/>
    <property type="molecule type" value="Genomic_DNA"/>
</dbReference>
<sequence>MFDIDAVITWVDGDDPALRAKREHHLAHATAPLHGNGTNPHRWICSDELNFCLRSIANNAPWVRRVWIVTDNQIPQYAPLPPAFAAKIAVVDHREIFAGYEDALPTFNSLSIETMLWRIPGLADHFLYFNDDVFLTAPVEPADFFDGDAAVLRGGWADYSHLEVSDESRSDPSLLNHYNQINAAAMIGYSADQVFSSAHVVHPMLRRVMARLFDSYRAEFIRNAGHRFRDTQQFLAQALHNHACLSAGNAAILGMRDYLHVAVGAFNSWTAEDVNAYLAGAERRNIKFLCINDLPEVERNFPDARARIVEAIGG</sequence>
<keyword evidence="7" id="KW-1185">Reference proteome</keyword>
<gene>
    <name evidence="6" type="ORF">ACFOWX_09625</name>
</gene>
<dbReference type="InterPro" id="IPR047141">
    <property type="entry name" value="Stealth"/>
</dbReference>
<evidence type="ECO:0000256" key="1">
    <source>
        <dbReference type="ARBA" id="ARBA00007583"/>
    </source>
</evidence>
<name>A0ABV8RIG3_9SPHN</name>
<reference evidence="7" key="1">
    <citation type="journal article" date="2019" name="Int. J. Syst. Evol. Microbiol.">
        <title>The Global Catalogue of Microorganisms (GCM) 10K type strain sequencing project: providing services to taxonomists for standard genome sequencing and annotation.</title>
        <authorList>
            <consortium name="The Broad Institute Genomics Platform"/>
            <consortium name="The Broad Institute Genome Sequencing Center for Infectious Disease"/>
            <person name="Wu L."/>
            <person name="Ma J."/>
        </authorList>
    </citation>
    <scope>NUCLEOTIDE SEQUENCE [LARGE SCALE GENOMIC DNA]</scope>
    <source>
        <strain evidence="7">CECT 8531</strain>
    </source>
</reference>